<accession>A0AAV7SFM8</accession>
<comment type="caution">
    <text evidence="2">The sequence shown here is derived from an EMBL/GenBank/DDBJ whole genome shotgun (WGS) entry which is preliminary data.</text>
</comment>
<sequence>MDRKVNKELRQALASKILRGDFSFLVRGGGWSYITKRKKGLKRRHAGESREQPSADGGHERERLGETTSGKEDQEFHKNGESIVGVLGARTINADFSEGNQEM</sequence>
<dbReference type="Proteomes" id="UP001066276">
    <property type="component" value="Chromosome 4_2"/>
</dbReference>
<organism evidence="2 3">
    <name type="scientific">Pleurodeles waltl</name>
    <name type="common">Iberian ribbed newt</name>
    <dbReference type="NCBI Taxonomy" id="8319"/>
    <lineage>
        <taxon>Eukaryota</taxon>
        <taxon>Metazoa</taxon>
        <taxon>Chordata</taxon>
        <taxon>Craniata</taxon>
        <taxon>Vertebrata</taxon>
        <taxon>Euteleostomi</taxon>
        <taxon>Amphibia</taxon>
        <taxon>Batrachia</taxon>
        <taxon>Caudata</taxon>
        <taxon>Salamandroidea</taxon>
        <taxon>Salamandridae</taxon>
        <taxon>Pleurodelinae</taxon>
        <taxon>Pleurodeles</taxon>
    </lineage>
</organism>
<name>A0AAV7SFM8_PLEWA</name>
<feature type="compositionally biased region" description="Basic and acidic residues" evidence="1">
    <location>
        <begin position="46"/>
        <end position="80"/>
    </location>
</feature>
<protein>
    <submittedName>
        <fullName evidence="2">Uncharacterized protein</fullName>
    </submittedName>
</protein>
<evidence type="ECO:0000313" key="2">
    <source>
        <dbReference type="EMBL" id="KAJ1162193.1"/>
    </source>
</evidence>
<proteinExistence type="predicted"/>
<evidence type="ECO:0000256" key="1">
    <source>
        <dbReference type="SAM" id="MobiDB-lite"/>
    </source>
</evidence>
<dbReference type="EMBL" id="JANPWB010000008">
    <property type="protein sequence ID" value="KAJ1162193.1"/>
    <property type="molecule type" value="Genomic_DNA"/>
</dbReference>
<reference evidence="2" key="1">
    <citation type="journal article" date="2022" name="bioRxiv">
        <title>Sequencing and chromosome-scale assembly of the giantPleurodeles waltlgenome.</title>
        <authorList>
            <person name="Brown T."/>
            <person name="Elewa A."/>
            <person name="Iarovenko S."/>
            <person name="Subramanian E."/>
            <person name="Araus A.J."/>
            <person name="Petzold A."/>
            <person name="Susuki M."/>
            <person name="Suzuki K.-i.T."/>
            <person name="Hayashi T."/>
            <person name="Toyoda A."/>
            <person name="Oliveira C."/>
            <person name="Osipova E."/>
            <person name="Leigh N.D."/>
            <person name="Simon A."/>
            <person name="Yun M.H."/>
        </authorList>
    </citation>
    <scope>NUCLEOTIDE SEQUENCE</scope>
    <source>
        <strain evidence="2">20211129_DDA</strain>
        <tissue evidence="2">Liver</tissue>
    </source>
</reference>
<gene>
    <name evidence="2" type="ORF">NDU88_002666</name>
</gene>
<dbReference type="AlphaFoldDB" id="A0AAV7SFM8"/>
<feature type="region of interest" description="Disordered" evidence="1">
    <location>
        <begin position="37"/>
        <end position="82"/>
    </location>
</feature>
<evidence type="ECO:0000313" key="3">
    <source>
        <dbReference type="Proteomes" id="UP001066276"/>
    </source>
</evidence>
<keyword evidence="3" id="KW-1185">Reference proteome</keyword>